<gene>
    <name evidence="2" type="ORF">ACIGXA_24300</name>
</gene>
<evidence type="ECO:0000313" key="3">
    <source>
        <dbReference type="Proteomes" id="UP001614394"/>
    </source>
</evidence>
<protein>
    <submittedName>
        <fullName evidence="2">Alpha/beta fold hydrolase</fullName>
    </submittedName>
</protein>
<dbReference type="PANTHER" id="PTHR43798">
    <property type="entry name" value="MONOACYLGLYCEROL LIPASE"/>
    <property type="match status" value="1"/>
</dbReference>
<comment type="caution">
    <text evidence="2">The sequence shown here is derived from an EMBL/GenBank/DDBJ whole genome shotgun (WGS) entry which is preliminary data.</text>
</comment>
<dbReference type="InterPro" id="IPR029058">
    <property type="entry name" value="AB_hydrolase_fold"/>
</dbReference>
<dbReference type="InterPro" id="IPR050266">
    <property type="entry name" value="AB_hydrolase_sf"/>
</dbReference>
<dbReference type="SUPFAM" id="SSF53474">
    <property type="entry name" value="alpha/beta-Hydrolases"/>
    <property type="match status" value="1"/>
</dbReference>
<keyword evidence="3" id="KW-1185">Reference proteome</keyword>
<dbReference type="Pfam" id="PF12697">
    <property type="entry name" value="Abhydrolase_6"/>
    <property type="match status" value="1"/>
</dbReference>
<feature type="domain" description="AB hydrolase-1" evidence="1">
    <location>
        <begin position="26"/>
        <end position="256"/>
    </location>
</feature>
<dbReference type="Gene3D" id="3.40.50.1820">
    <property type="entry name" value="alpha/beta hydrolase"/>
    <property type="match status" value="1"/>
</dbReference>
<sequence>MNDDDVEYDAHGMHVVHDGPRQAPPMVLIHGSGASGASWSPLVPALAAHHHVIRVDLPGCGQSPPTASYDVPVQAGRVAALLDDAGLRRVSVAGHSSGGYVATALAEQRPDLVGSLTLISTGPSVHAFLPQPLILRVMLAPPFGPFLWPRRSDAMIRKGISATLARPVDIPDDVVADLRDITYRAFRTLLRRNLAYLTERNVPGRLTTLDVPVLVIFGAADPRWEPSSAHQYDAVPNARLEMLPGIGHMPLWEAPETTGRLLLGFAATGADAPSAIPSKD</sequence>
<dbReference type="PRINTS" id="PR00111">
    <property type="entry name" value="ABHYDROLASE"/>
</dbReference>
<dbReference type="InterPro" id="IPR000639">
    <property type="entry name" value="Epox_hydrolase-like"/>
</dbReference>
<dbReference type="InterPro" id="IPR000073">
    <property type="entry name" value="AB_hydrolase_1"/>
</dbReference>
<dbReference type="Proteomes" id="UP001614394">
    <property type="component" value="Unassembled WGS sequence"/>
</dbReference>
<evidence type="ECO:0000313" key="2">
    <source>
        <dbReference type="EMBL" id="MFI9103652.1"/>
    </source>
</evidence>
<dbReference type="PANTHER" id="PTHR43798:SF5">
    <property type="entry name" value="MONOACYLGLYCEROL LIPASE ABHD6"/>
    <property type="match status" value="1"/>
</dbReference>
<evidence type="ECO:0000259" key="1">
    <source>
        <dbReference type="Pfam" id="PF12697"/>
    </source>
</evidence>
<dbReference type="PRINTS" id="PR00412">
    <property type="entry name" value="EPOXHYDRLASE"/>
</dbReference>
<reference evidence="2 3" key="1">
    <citation type="submission" date="2024-10" db="EMBL/GenBank/DDBJ databases">
        <title>The Natural Products Discovery Center: Release of the First 8490 Sequenced Strains for Exploring Actinobacteria Biosynthetic Diversity.</title>
        <authorList>
            <person name="Kalkreuter E."/>
            <person name="Kautsar S.A."/>
            <person name="Yang D."/>
            <person name="Bader C.D."/>
            <person name="Teijaro C.N."/>
            <person name="Fluegel L."/>
            <person name="Davis C.M."/>
            <person name="Simpson J.R."/>
            <person name="Lauterbach L."/>
            <person name="Steele A.D."/>
            <person name="Gui C."/>
            <person name="Meng S."/>
            <person name="Li G."/>
            <person name="Viehrig K."/>
            <person name="Ye F."/>
            <person name="Su P."/>
            <person name="Kiefer A.F."/>
            <person name="Nichols A."/>
            <person name="Cepeda A.J."/>
            <person name="Yan W."/>
            <person name="Fan B."/>
            <person name="Jiang Y."/>
            <person name="Adhikari A."/>
            <person name="Zheng C.-J."/>
            <person name="Schuster L."/>
            <person name="Cowan T.M."/>
            <person name="Smanski M.J."/>
            <person name="Chevrette M.G."/>
            <person name="De Carvalho L.P.S."/>
            <person name="Shen B."/>
        </authorList>
    </citation>
    <scope>NUCLEOTIDE SEQUENCE [LARGE SCALE GENOMIC DNA]</scope>
    <source>
        <strain evidence="2 3">NPDC053399</strain>
    </source>
</reference>
<accession>A0ABW8CCX6</accession>
<name>A0ABW8CCX6_9ACTN</name>
<dbReference type="RefSeq" id="WP_399652995.1">
    <property type="nucleotide sequence ID" value="NZ_JBITYG010000007.1"/>
</dbReference>
<keyword evidence="2" id="KW-0378">Hydrolase</keyword>
<dbReference type="GO" id="GO:0016787">
    <property type="term" value="F:hydrolase activity"/>
    <property type="evidence" value="ECO:0007669"/>
    <property type="project" value="UniProtKB-KW"/>
</dbReference>
<proteinExistence type="predicted"/>
<organism evidence="2 3">
    <name type="scientific">Streptomyces fildesensis</name>
    <dbReference type="NCBI Taxonomy" id="375757"/>
    <lineage>
        <taxon>Bacteria</taxon>
        <taxon>Bacillati</taxon>
        <taxon>Actinomycetota</taxon>
        <taxon>Actinomycetes</taxon>
        <taxon>Kitasatosporales</taxon>
        <taxon>Streptomycetaceae</taxon>
        <taxon>Streptomyces</taxon>
    </lineage>
</organism>
<dbReference type="EMBL" id="JBITYG010000007">
    <property type="protein sequence ID" value="MFI9103652.1"/>
    <property type="molecule type" value="Genomic_DNA"/>
</dbReference>